<dbReference type="InterPro" id="IPR036217">
    <property type="entry name" value="MethylDNA_cys_MeTrfase_DNAb"/>
</dbReference>
<keyword evidence="7" id="KW-0234">DNA repair</keyword>
<dbReference type="SUPFAM" id="SSF53155">
    <property type="entry name" value="Methylated DNA-protein cysteine methyltransferase domain"/>
    <property type="match status" value="1"/>
</dbReference>
<evidence type="ECO:0000256" key="4">
    <source>
        <dbReference type="ARBA" id="ARBA00022603"/>
    </source>
</evidence>
<organism evidence="10 11">
    <name type="scientific">Antrihabitans stalactiti</name>
    <dbReference type="NCBI Taxonomy" id="2584121"/>
    <lineage>
        <taxon>Bacteria</taxon>
        <taxon>Bacillati</taxon>
        <taxon>Actinomycetota</taxon>
        <taxon>Actinomycetes</taxon>
        <taxon>Mycobacteriales</taxon>
        <taxon>Nocardiaceae</taxon>
        <taxon>Antrihabitans</taxon>
    </lineage>
</organism>
<keyword evidence="6" id="KW-0227">DNA damage</keyword>
<keyword evidence="4 10" id="KW-0489">Methyltransferase</keyword>
<comment type="similarity">
    <text evidence="2">Belongs to the MGMT family.</text>
</comment>
<dbReference type="PANTHER" id="PTHR10815">
    <property type="entry name" value="METHYLATED-DNA--PROTEIN-CYSTEINE METHYLTRANSFERASE"/>
    <property type="match status" value="1"/>
</dbReference>
<comment type="catalytic activity">
    <reaction evidence="8">
        <text>a 6-O-methyl-2'-deoxyguanosine in DNA + L-cysteinyl-[protein] = S-methyl-L-cysteinyl-[protein] + a 2'-deoxyguanosine in DNA</text>
        <dbReference type="Rhea" id="RHEA:24000"/>
        <dbReference type="Rhea" id="RHEA-COMP:10131"/>
        <dbReference type="Rhea" id="RHEA-COMP:10132"/>
        <dbReference type="Rhea" id="RHEA-COMP:11367"/>
        <dbReference type="Rhea" id="RHEA-COMP:11368"/>
        <dbReference type="ChEBI" id="CHEBI:29950"/>
        <dbReference type="ChEBI" id="CHEBI:82612"/>
        <dbReference type="ChEBI" id="CHEBI:85445"/>
        <dbReference type="ChEBI" id="CHEBI:85448"/>
        <dbReference type="EC" id="2.1.1.63"/>
    </reaction>
</comment>
<dbReference type="GO" id="GO:0006281">
    <property type="term" value="P:DNA repair"/>
    <property type="evidence" value="ECO:0007669"/>
    <property type="project" value="UniProtKB-KW"/>
</dbReference>
<sequence length="179" mass="19297">MTPLGYTYFDTALGRCGVVWSEAGIQALALPEVNASATAQRLARYCRSAPEQSPPEPVRAAIEGVCRHLDGAVDDLRWIDLDLTRLRLFDRRVYEVARSIEPGTTLTYGEVAERVDSRGAAQAVGQALGRNPVPIIVPCHRVLAAGNRIGGFSAYGGVVTKRALLTMEQAPGFDAPTLF</sequence>
<comment type="caution">
    <text evidence="10">The sequence shown here is derived from an EMBL/GenBank/DDBJ whole genome shotgun (WGS) entry which is preliminary data.</text>
</comment>
<evidence type="ECO:0000259" key="9">
    <source>
        <dbReference type="Pfam" id="PF01035"/>
    </source>
</evidence>
<evidence type="ECO:0000256" key="6">
    <source>
        <dbReference type="ARBA" id="ARBA00022763"/>
    </source>
</evidence>
<evidence type="ECO:0000256" key="2">
    <source>
        <dbReference type="ARBA" id="ARBA00008711"/>
    </source>
</evidence>
<dbReference type="AlphaFoldDB" id="A0A848KJ26"/>
<dbReference type="PANTHER" id="PTHR10815:SF5">
    <property type="entry name" value="METHYLATED-DNA--PROTEIN-CYSTEINE METHYLTRANSFERASE"/>
    <property type="match status" value="1"/>
</dbReference>
<dbReference type="PROSITE" id="PS00374">
    <property type="entry name" value="MGMT"/>
    <property type="match status" value="1"/>
</dbReference>
<dbReference type="InterPro" id="IPR014048">
    <property type="entry name" value="MethylDNA_cys_MeTrfase_DNA-bd"/>
</dbReference>
<dbReference type="NCBIfam" id="TIGR00589">
    <property type="entry name" value="ogt"/>
    <property type="match status" value="1"/>
</dbReference>
<dbReference type="Gene3D" id="1.10.10.10">
    <property type="entry name" value="Winged helix-like DNA-binding domain superfamily/Winged helix DNA-binding domain"/>
    <property type="match status" value="1"/>
</dbReference>
<keyword evidence="5 10" id="KW-0808">Transferase</keyword>
<evidence type="ECO:0000256" key="1">
    <source>
        <dbReference type="ARBA" id="ARBA00001286"/>
    </source>
</evidence>
<dbReference type="EC" id="2.1.1.63" evidence="3"/>
<reference evidence="10 11" key="1">
    <citation type="submission" date="2019-05" db="EMBL/GenBank/DDBJ databases">
        <authorList>
            <person name="Lee S.D."/>
        </authorList>
    </citation>
    <scope>NUCLEOTIDE SEQUENCE [LARGE SCALE GENOMIC DNA]</scope>
    <source>
        <strain evidence="10 11">YC2-7</strain>
    </source>
</reference>
<proteinExistence type="inferred from homology"/>
<protein>
    <recommendedName>
        <fullName evidence="3">methylated-DNA--[protein]-cysteine S-methyltransferase</fullName>
        <ecNumber evidence="3">2.1.1.63</ecNumber>
    </recommendedName>
</protein>
<dbReference type="InterPro" id="IPR001497">
    <property type="entry name" value="MethylDNA_cys_MeTrfase_AS"/>
</dbReference>
<accession>A0A848KJ26</accession>
<dbReference type="GO" id="GO:0003908">
    <property type="term" value="F:methylated-DNA-[protein]-cysteine S-methyltransferase activity"/>
    <property type="evidence" value="ECO:0007669"/>
    <property type="project" value="UniProtKB-EC"/>
</dbReference>
<keyword evidence="11" id="KW-1185">Reference proteome</keyword>
<comment type="catalytic activity">
    <reaction evidence="1">
        <text>a 4-O-methyl-thymidine in DNA + L-cysteinyl-[protein] = a thymidine in DNA + S-methyl-L-cysteinyl-[protein]</text>
        <dbReference type="Rhea" id="RHEA:53428"/>
        <dbReference type="Rhea" id="RHEA-COMP:10131"/>
        <dbReference type="Rhea" id="RHEA-COMP:10132"/>
        <dbReference type="Rhea" id="RHEA-COMP:13555"/>
        <dbReference type="Rhea" id="RHEA-COMP:13556"/>
        <dbReference type="ChEBI" id="CHEBI:29950"/>
        <dbReference type="ChEBI" id="CHEBI:82612"/>
        <dbReference type="ChEBI" id="CHEBI:137386"/>
        <dbReference type="ChEBI" id="CHEBI:137387"/>
        <dbReference type="EC" id="2.1.1.63"/>
    </reaction>
</comment>
<dbReference type="RefSeq" id="WP_169591844.1">
    <property type="nucleotide sequence ID" value="NZ_VCQU01000009.1"/>
</dbReference>
<evidence type="ECO:0000256" key="7">
    <source>
        <dbReference type="ARBA" id="ARBA00023204"/>
    </source>
</evidence>
<dbReference type="GO" id="GO:0032259">
    <property type="term" value="P:methylation"/>
    <property type="evidence" value="ECO:0007669"/>
    <property type="project" value="UniProtKB-KW"/>
</dbReference>
<dbReference type="Pfam" id="PF01035">
    <property type="entry name" value="DNA_binding_1"/>
    <property type="match status" value="1"/>
</dbReference>
<feature type="domain" description="Methylated-DNA-[protein]-cysteine S-methyltransferase DNA binding" evidence="9">
    <location>
        <begin position="89"/>
        <end position="169"/>
    </location>
</feature>
<evidence type="ECO:0000313" key="11">
    <source>
        <dbReference type="Proteomes" id="UP000535543"/>
    </source>
</evidence>
<dbReference type="SUPFAM" id="SSF46767">
    <property type="entry name" value="Methylated DNA-protein cysteine methyltransferase, C-terminal domain"/>
    <property type="match status" value="1"/>
</dbReference>
<dbReference type="Proteomes" id="UP000535543">
    <property type="component" value="Unassembled WGS sequence"/>
</dbReference>
<dbReference type="CDD" id="cd06445">
    <property type="entry name" value="ATase"/>
    <property type="match status" value="1"/>
</dbReference>
<evidence type="ECO:0000313" key="10">
    <source>
        <dbReference type="EMBL" id="NMN98141.1"/>
    </source>
</evidence>
<evidence type="ECO:0000256" key="3">
    <source>
        <dbReference type="ARBA" id="ARBA00011918"/>
    </source>
</evidence>
<reference evidence="10 11" key="2">
    <citation type="submission" date="2020-06" db="EMBL/GenBank/DDBJ databases">
        <title>Antribacter stalactiti gen. nov., sp. nov., a new member of the family Nacardiaceae isolated from a cave.</title>
        <authorList>
            <person name="Kim I.S."/>
        </authorList>
    </citation>
    <scope>NUCLEOTIDE SEQUENCE [LARGE SCALE GENOMIC DNA]</scope>
    <source>
        <strain evidence="10 11">YC2-7</strain>
    </source>
</reference>
<dbReference type="InterPro" id="IPR036388">
    <property type="entry name" value="WH-like_DNA-bd_sf"/>
</dbReference>
<dbReference type="EMBL" id="VCQU01000009">
    <property type="protein sequence ID" value="NMN98141.1"/>
    <property type="molecule type" value="Genomic_DNA"/>
</dbReference>
<gene>
    <name evidence="10" type="ORF">FGL95_24165</name>
</gene>
<evidence type="ECO:0000256" key="5">
    <source>
        <dbReference type="ARBA" id="ARBA00022679"/>
    </source>
</evidence>
<dbReference type="FunFam" id="1.10.10.10:FF:000214">
    <property type="entry name" value="Methylated-DNA--protein-cysteine methyltransferase"/>
    <property type="match status" value="1"/>
</dbReference>
<evidence type="ECO:0000256" key="8">
    <source>
        <dbReference type="ARBA" id="ARBA00049348"/>
    </source>
</evidence>
<dbReference type="InterPro" id="IPR036631">
    <property type="entry name" value="MGMT_N_sf"/>
</dbReference>
<dbReference type="Gene3D" id="3.30.160.70">
    <property type="entry name" value="Methylated DNA-protein cysteine methyltransferase domain"/>
    <property type="match status" value="1"/>
</dbReference>
<name>A0A848KJ26_9NOCA</name>